<comment type="subcellular location">
    <subcellularLocation>
        <location evidence="1">Cell inner membrane</location>
    </subcellularLocation>
</comment>
<evidence type="ECO:0000256" key="1">
    <source>
        <dbReference type="ARBA" id="ARBA00004533"/>
    </source>
</evidence>
<keyword evidence="7" id="KW-0067">ATP-binding</keyword>
<gene>
    <name evidence="11" type="ORF">H2201_009405</name>
</gene>
<dbReference type="Proteomes" id="UP001172684">
    <property type="component" value="Unassembled WGS sequence"/>
</dbReference>
<keyword evidence="12" id="KW-1185">Reference proteome</keyword>
<accession>A0ABQ9NDZ0</accession>
<name>A0ABQ9NDZ0_9PEZI</name>
<keyword evidence="4" id="KW-0997">Cell inner membrane</keyword>
<keyword evidence="9" id="KW-0472">Membrane</keyword>
<dbReference type="Pfam" id="PF08352">
    <property type="entry name" value="oligo_HPY"/>
    <property type="match status" value="1"/>
</dbReference>
<evidence type="ECO:0000256" key="6">
    <source>
        <dbReference type="ARBA" id="ARBA00022741"/>
    </source>
</evidence>
<evidence type="ECO:0000256" key="8">
    <source>
        <dbReference type="ARBA" id="ARBA00022967"/>
    </source>
</evidence>
<dbReference type="PANTHER" id="PTHR43776:SF15">
    <property type="entry name" value="GLUTATHIONE IMPORT ATP-BINDING PROTEIN GSIA"/>
    <property type="match status" value="1"/>
</dbReference>
<evidence type="ECO:0000256" key="5">
    <source>
        <dbReference type="ARBA" id="ARBA00022737"/>
    </source>
</evidence>
<dbReference type="InterPro" id="IPR050319">
    <property type="entry name" value="ABC_transp_ATP-bind"/>
</dbReference>
<dbReference type="InterPro" id="IPR027417">
    <property type="entry name" value="P-loop_NTPase"/>
</dbReference>
<reference evidence="11" key="1">
    <citation type="submission" date="2022-10" db="EMBL/GenBank/DDBJ databases">
        <title>Culturing micro-colonial fungi from biological soil crusts in the Mojave desert and describing Neophaeococcomyces mojavensis, and introducing the new genera and species Taxawa tesnikishii.</title>
        <authorList>
            <person name="Kurbessoian T."/>
            <person name="Stajich J.E."/>
        </authorList>
    </citation>
    <scope>NUCLEOTIDE SEQUENCE</scope>
    <source>
        <strain evidence="11">TK_1</strain>
    </source>
</reference>
<dbReference type="InterPro" id="IPR013563">
    <property type="entry name" value="Oligopep_ABC_C"/>
</dbReference>
<feature type="non-terminal residue" evidence="11">
    <location>
        <position position="69"/>
    </location>
</feature>
<evidence type="ECO:0000256" key="2">
    <source>
        <dbReference type="ARBA" id="ARBA00022448"/>
    </source>
</evidence>
<evidence type="ECO:0000313" key="11">
    <source>
        <dbReference type="EMBL" id="KAJ9624293.1"/>
    </source>
</evidence>
<dbReference type="SUPFAM" id="SSF52540">
    <property type="entry name" value="P-loop containing nucleoside triphosphate hydrolases"/>
    <property type="match status" value="1"/>
</dbReference>
<feature type="domain" description="Oligopeptide/dipeptide ABC transporter C-terminal" evidence="10">
    <location>
        <begin position="20"/>
        <end position="57"/>
    </location>
</feature>
<evidence type="ECO:0000313" key="12">
    <source>
        <dbReference type="Proteomes" id="UP001172684"/>
    </source>
</evidence>
<dbReference type="NCBIfam" id="TIGR01727">
    <property type="entry name" value="oligo_HPY"/>
    <property type="match status" value="1"/>
</dbReference>
<dbReference type="Gene3D" id="3.40.50.300">
    <property type="entry name" value="P-loop containing nucleotide triphosphate hydrolases"/>
    <property type="match status" value="1"/>
</dbReference>
<dbReference type="PANTHER" id="PTHR43776">
    <property type="entry name" value="TRANSPORT ATP-BINDING PROTEIN"/>
    <property type="match status" value="1"/>
</dbReference>
<organism evidence="11 12">
    <name type="scientific">Coniosporium apollinis</name>
    <dbReference type="NCBI Taxonomy" id="61459"/>
    <lineage>
        <taxon>Eukaryota</taxon>
        <taxon>Fungi</taxon>
        <taxon>Dikarya</taxon>
        <taxon>Ascomycota</taxon>
        <taxon>Pezizomycotina</taxon>
        <taxon>Dothideomycetes</taxon>
        <taxon>Dothideomycetes incertae sedis</taxon>
        <taxon>Coniosporium</taxon>
    </lineage>
</organism>
<evidence type="ECO:0000256" key="7">
    <source>
        <dbReference type="ARBA" id="ARBA00022840"/>
    </source>
</evidence>
<keyword evidence="3" id="KW-1003">Cell membrane</keyword>
<proteinExistence type="predicted"/>
<keyword evidence="5" id="KW-0677">Repeat</keyword>
<evidence type="ECO:0000259" key="10">
    <source>
        <dbReference type="Pfam" id="PF08352"/>
    </source>
</evidence>
<evidence type="ECO:0000256" key="3">
    <source>
        <dbReference type="ARBA" id="ARBA00022475"/>
    </source>
</evidence>
<keyword evidence="2" id="KW-0813">Transport</keyword>
<evidence type="ECO:0000256" key="9">
    <source>
        <dbReference type="ARBA" id="ARBA00023136"/>
    </source>
</evidence>
<keyword evidence="6" id="KW-0547">Nucleotide-binding</keyword>
<comment type="caution">
    <text evidence="11">The sequence shown here is derived from an EMBL/GenBank/DDBJ whole genome shotgun (WGS) entry which is preliminary data.</text>
</comment>
<protein>
    <recommendedName>
        <fullName evidence="10">Oligopeptide/dipeptide ABC transporter C-terminal domain-containing protein</fullName>
    </recommendedName>
</protein>
<evidence type="ECO:0000256" key="4">
    <source>
        <dbReference type="ARBA" id="ARBA00022519"/>
    </source>
</evidence>
<sequence length="69" mass="7850">MAVVEKVSHRVAVMVMGQIVEIGPTQEVLHRPRHPYTQRLLSAVPIPDPARRHQRTVRAARDIPSPIRK</sequence>
<dbReference type="EMBL" id="JAPDRL010001478">
    <property type="protein sequence ID" value="KAJ9624293.1"/>
    <property type="molecule type" value="Genomic_DNA"/>
</dbReference>
<keyword evidence="8" id="KW-1278">Translocase</keyword>